<dbReference type="EMBL" id="MLFT02000033">
    <property type="protein sequence ID" value="PHT30553.1"/>
    <property type="molecule type" value="Genomic_DNA"/>
</dbReference>
<protein>
    <submittedName>
        <fullName evidence="2">Uncharacterized protein</fullName>
    </submittedName>
</protein>
<sequence>MRVEKLGLCPPSEFTSLLAMSYAEFRHACAYRELYSMIKQCKNDSSYFVDSQRGCKSLLCPTLESLVLYFPSSEDSDDEEAEEEMHVDESKENEDDEVAHALAAADALGKATQVASVGADDIADGLKELDMDNYDDEEDGIELFGSGLKDLYYASNDLDPYLKDKDNDSEEDDDMIIRPDDSVIVCASNEDDVSQLEANPSDGEINMYVQRAIIIPAFPLCTAWLDCPIKGGERGNFIAVSSMEPAIEIWDIDIIDEVHPSVILGGIDDIKKKGKKKIDELTLPVAEDITEAKMKSKSRSSTKLRSGCVGIEKASAIQLAEINGADSLEKDVEQGKHDLVKTEKVFVVPAEGNEYDSLERNLDQGLTTSNVEVELAESQSFIADNALESMIDNPEIIVKEISAVEEAQPLEMMESPIRHDEDNVGAYQILGISSLVLSLLAGTVLYVKRRSDKTLHPVAVSRARRPSEMSIFQISLSDSKKYPKSEDYVTGASCLSEMSIFQISLSHRKKYPKLEDDEAQSIEKKPRKSNKRESLVASEFSICSPSYRSFTTYERIPAKHASGEEEVITHVRRSSKIRSHVYLSMKILKSRHCCIDS</sequence>
<dbReference type="STRING" id="33114.A0A2G2VC46"/>
<dbReference type="OrthoDB" id="676522at2759"/>
<name>A0A2G2VC46_CAPBA</name>
<reference evidence="2 3" key="1">
    <citation type="journal article" date="2017" name="Genome Biol.">
        <title>New reference genome sequences of hot pepper reveal the massive evolution of plant disease-resistance genes by retroduplication.</title>
        <authorList>
            <person name="Kim S."/>
            <person name="Park J."/>
            <person name="Yeom S.I."/>
            <person name="Kim Y.M."/>
            <person name="Seo E."/>
            <person name="Kim K.T."/>
            <person name="Kim M.S."/>
            <person name="Lee J.M."/>
            <person name="Cheong K."/>
            <person name="Shin H.S."/>
            <person name="Kim S.B."/>
            <person name="Han K."/>
            <person name="Lee J."/>
            <person name="Park M."/>
            <person name="Lee H.A."/>
            <person name="Lee H.Y."/>
            <person name="Lee Y."/>
            <person name="Oh S."/>
            <person name="Lee J.H."/>
            <person name="Choi E."/>
            <person name="Choi E."/>
            <person name="Lee S.E."/>
            <person name="Jeon J."/>
            <person name="Kim H."/>
            <person name="Choi G."/>
            <person name="Song H."/>
            <person name="Lee J."/>
            <person name="Lee S.C."/>
            <person name="Kwon J.K."/>
            <person name="Lee H.Y."/>
            <person name="Koo N."/>
            <person name="Hong Y."/>
            <person name="Kim R.W."/>
            <person name="Kang W.H."/>
            <person name="Huh J.H."/>
            <person name="Kang B.C."/>
            <person name="Yang T.J."/>
            <person name="Lee Y.H."/>
            <person name="Bennetzen J.L."/>
            <person name="Choi D."/>
        </authorList>
    </citation>
    <scope>NUCLEOTIDE SEQUENCE [LARGE SCALE GENOMIC DNA]</scope>
    <source>
        <strain evidence="3">cv. PBC81</strain>
    </source>
</reference>
<evidence type="ECO:0000313" key="3">
    <source>
        <dbReference type="Proteomes" id="UP000224567"/>
    </source>
</evidence>
<dbReference type="Proteomes" id="UP000224567">
    <property type="component" value="Unassembled WGS sequence"/>
</dbReference>
<accession>A0A2G2VC46</accession>
<dbReference type="PANTHER" id="PTHR34775:SF4">
    <property type="entry name" value="TRANSMEMBRANE PROTEIN"/>
    <property type="match status" value="1"/>
</dbReference>
<feature type="compositionally biased region" description="Acidic residues" evidence="1">
    <location>
        <begin position="74"/>
        <end position="96"/>
    </location>
</feature>
<reference evidence="3" key="2">
    <citation type="journal article" date="2017" name="J. Anim. Genet.">
        <title>Multiple reference genome sequences of hot pepper reveal the massive evolution of plant disease resistance genes by retroduplication.</title>
        <authorList>
            <person name="Kim S."/>
            <person name="Park J."/>
            <person name="Yeom S.-I."/>
            <person name="Kim Y.-M."/>
            <person name="Seo E."/>
            <person name="Kim K.-T."/>
            <person name="Kim M.-S."/>
            <person name="Lee J.M."/>
            <person name="Cheong K."/>
            <person name="Shin H.-S."/>
            <person name="Kim S.-B."/>
            <person name="Han K."/>
            <person name="Lee J."/>
            <person name="Park M."/>
            <person name="Lee H.-A."/>
            <person name="Lee H.-Y."/>
            <person name="Lee Y."/>
            <person name="Oh S."/>
            <person name="Lee J.H."/>
            <person name="Choi E."/>
            <person name="Choi E."/>
            <person name="Lee S.E."/>
            <person name="Jeon J."/>
            <person name="Kim H."/>
            <person name="Choi G."/>
            <person name="Song H."/>
            <person name="Lee J."/>
            <person name="Lee S.-C."/>
            <person name="Kwon J.-K."/>
            <person name="Lee H.-Y."/>
            <person name="Koo N."/>
            <person name="Hong Y."/>
            <person name="Kim R.W."/>
            <person name="Kang W.-H."/>
            <person name="Huh J.H."/>
            <person name="Kang B.-C."/>
            <person name="Yang T.-J."/>
            <person name="Lee Y.-H."/>
            <person name="Bennetzen J.L."/>
            <person name="Choi D."/>
        </authorList>
    </citation>
    <scope>NUCLEOTIDE SEQUENCE [LARGE SCALE GENOMIC DNA]</scope>
    <source>
        <strain evidence="3">cv. PBC81</strain>
    </source>
</reference>
<keyword evidence="3" id="KW-1185">Reference proteome</keyword>
<gene>
    <name evidence="2" type="ORF">CQW23_29858</name>
</gene>
<evidence type="ECO:0000256" key="1">
    <source>
        <dbReference type="SAM" id="MobiDB-lite"/>
    </source>
</evidence>
<proteinExistence type="predicted"/>
<evidence type="ECO:0000313" key="2">
    <source>
        <dbReference type="EMBL" id="PHT30553.1"/>
    </source>
</evidence>
<dbReference type="PANTHER" id="PTHR34775">
    <property type="entry name" value="TRANSMEMBRANE PROTEIN"/>
    <property type="match status" value="1"/>
</dbReference>
<comment type="caution">
    <text evidence="2">The sequence shown here is derived from an EMBL/GenBank/DDBJ whole genome shotgun (WGS) entry which is preliminary data.</text>
</comment>
<dbReference type="AlphaFoldDB" id="A0A2G2VC46"/>
<organism evidence="2 3">
    <name type="scientific">Capsicum baccatum</name>
    <name type="common">Peruvian pepper</name>
    <dbReference type="NCBI Taxonomy" id="33114"/>
    <lineage>
        <taxon>Eukaryota</taxon>
        <taxon>Viridiplantae</taxon>
        <taxon>Streptophyta</taxon>
        <taxon>Embryophyta</taxon>
        <taxon>Tracheophyta</taxon>
        <taxon>Spermatophyta</taxon>
        <taxon>Magnoliopsida</taxon>
        <taxon>eudicotyledons</taxon>
        <taxon>Gunneridae</taxon>
        <taxon>Pentapetalae</taxon>
        <taxon>asterids</taxon>
        <taxon>lamiids</taxon>
        <taxon>Solanales</taxon>
        <taxon>Solanaceae</taxon>
        <taxon>Solanoideae</taxon>
        <taxon>Capsiceae</taxon>
        <taxon>Capsicum</taxon>
    </lineage>
</organism>
<feature type="region of interest" description="Disordered" evidence="1">
    <location>
        <begin position="73"/>
        <end position="96"/>
    </location>
</feature>